<dbReference type="GO" id="GO:0004860">
    <property type="term" value="F:protein kinase inhibitor activity"/>
    <property type="evidence" value="ECO:0007669"/>
    <property type="project" value="UniProtKB-KW"/>
</dbReference>
<feature type="region of interest" description="Disordered" evidence="3">
    <location>
        <begin position="1"/>
        <end position="52"/>
    </location>
</feature>
<evidence type="ECO:0000313" key="4">
    <source>
        <dbReference type="EMBL" id="KAH7542421.1"/>
    </source>
</evidence>
<keyword evidence="2" id="KW-0131">Cell cycle</keyword>
<comment type="caution">
    <text evidence="4">The sequence shown here is derived from an EMBL/GenBank/DDBJ whole genome shotgun (WGS) entry which is preliminary data.</text>
</comment>
<evidence type="ECO:0000256" key="2">
    <source>
        <dbReference type="ARBA" id="ARBA00023306"/>
    </source>
</evidence>
<evidence type="ECO:0000313" key="5">
    <source>
        <dbReference type="Proteomes" id="UP000813462"/>
    </source>
</evidence>
<protein>
    <submittedName>
        <fullName evidence="4">Uncharacterized protein</fullName>
    </submittedName>
</protein>
<name>A0A978VUC6_ZIZJJ</name>
<reference evidence="4" key="1">
    <citation type="journal article" date="2021" name="Front. Plant Sci.">
        <title>Chromosome-Scale Genome Assembly for Chinese Sour Jujube and Insights Into Its Genome Evolution and Domestication Signature.</title>
        <authorList>
            <person name="Shen L.-Y."/>
            <person name="Luo H."/>
            <person name="Wang X.-L."/>
            <person name="Wang X.-M."/>
            <person name="Qiu X.-J."/>
            <person name="Liu H."/>
            <person name="Zhou S.-S."/>
            <person name="Jia K.-H."/>
            <person name="Nie S."/>
            <person name="Bao Y.-T."/>
            <person name="Zhang R.-G."/>
            <person name="Yun Q.-Z."/>
            <person name="Chai Y.-H."/>
            <person name="Lu J.-Y."/>
            <person name="Li Y."/>
            <person name="Zhao S.-W."/>
            <person name="Mao J.-F."/>
            <person name="Jia S.-G."/>
            <person name="Mao Y.-M."/>
        </authorList>
    </citation>
    <scope>NUCLEOTIDE SEQUENCE</scope>
    <source>
        <strain evidence="4">AT0</strain>
        <tissue evidence="4">Leaf</tissue>
    </source>
</reference>
<dbReference type="InterPro" id="IPR040389">
    <property type="entry name" value="SMR"/>
</dbReference>
<dbReference type="Proteomes" id="UP000813462">
    <property type="component" value="Unassembled WGS sequence"/>
</dbReference>
<feature type="compositionally biased region" description="Acidic residues" evidence="3">
    <location>
        <begin position="1"/>
        <end position="14"/>
    </location>
</feature>
<dbReference type="PANTHER" id="PTHR33142">
    <property type="entry name" value="CYCLIN-DEPENDENT PROTEIN KINASE INHIBITOR SMR13"/>
    <property type="match status" value="1"/>
</dbReference>
<evidence type="ECO:0000256" key="1">
    <source>
        <dbReference type="ARBA" id="ARBA00023013"/>
    </source>
</evidence>
<dbReference type="GO" id="GO:0005634">
    <property type="term" value="C:nucleus"/>
    <property type="evidence" value="ECO:0007669"/>
    <property type="project" value="TreeGrafter"/>
</dbReference>
<sequence>MEMDMEMGYEEVEEGCSTPTRDAYRIQVGPTPPPPPRKKPLMIGKKRVPPPNGYFQAPDLELLFTVAHR</sequence>
<dbReference type="EMBL" id="JAEACU010000002">
    <property type="protein sequence ID" value="KAH7542421.1"/>
    <property type="molecule type" value="Genomic_DNA"/>
</dbReference>
<gene>
    <name evidence="4" type="ORF">FEM48_Zijuj02G0071800</name>
</gene>
<dbReference type="PANTHER" id="PTHR33142:SF15">
    <property type="entry name" value="CYCLIN-DEPENDENT PROTEIN KINASE INHIBITOR SMR4"/>
    <property type="match status" value="1"/>
</dbReference>
<dbReference type="GO" id="GO:0032875">
    <property type="term" value="P:regulation of DNA endoreduplication"/>
    <property type="evidence" value="ECO:0007669"/>
    <property type="project" value="InterPro"/>
</dbReference>
<proteinExistence type="predicted"/>
<accession>A0A978VUC6</accession>
<keyword evidence="1" id="KW-0649">Protein kinase inhibitor</keyword>
<dbReference type="AlphaFoldDB" id="A0A978VUC6"/>
<organism evidence="4 5">
    <name type="scientific">Ziziphus jujuba var. spinosa</name>
    <dbReference type="NCBI Taxonomy" id="714518"/>
    <lineage>
        <taxon>Eukaryota</taxon>
        <taxon>Viridiplantae</taxon>
        <taxon>Streptophyta</taxon>
        <taxon>Embryophyta</taxon>
        <taxon>Tracheophyta</taxon>
        <taxon>Spermatophyta</taxon>
        <taxon>Magnoliopsida</taxon>
        <taxon>eudicotyledons</taxon>
        <taxon>Gunneridae</taxon>
        <taxon>Pentapetalae</taxon>
        <taxon>rosids</taxon>
        <taxon>fabids</taxon>
        <taxon>Rosales</taxon>
        <taxon>Rhamnaceae</taxon>
        <taxon>Paliureae</taxon>
        <taxon>Ziziphus</taxon>
    </lineage>
</organism>
<feature type="compositionally biased region" description="Basic residues" evidence="3">
    <location>
        <begin position="36"/>
        <end position="48"/>
    </location>
</feature>
<evidence type="ECO:0000256" key="3">
    <source>
        <dbReference type="SAM" id="MobiDB-lite"/>
    </source>
</evidence>